<reference evidence="2" key="1">
    <citation type="submission" date="2016-06" db="UniProtKB">
        <authorList>
            <consortium name="WormBaseParasite"/>
        </authorList>
    </citation>
    <scope>IDENTIFICATION</scope>
</reference>
<dbReference type="GO" id="GO:0005737">
    <property type="term" value="C:cytoplasm"/>
    <property type="evidence" value="ECO:0007669"/>
    <property type="project" value="TreeGrafter"/>
</dbReference>
<dbReference type="GO" id="GO:0019888">
    <property type="term" value="F:protein phosphatase regulator activity"/>
    <property type="evidence" value="ECO:0007669"/>
    <property type="project" value="TreeGrafter"/>
</dbReference>
<sequence length="154" mass="17398">LAKILGKFIHEEWTEQCNNSTSTDESPVPVTESFVNDIVNGFARSMSWQRRQTFALFCEKCIESRLMSYDQFSSLLLDDLLKLSFDAVPNVRLAFARAVSQTRGGRSFHGERDSSAVRRGLQKLLIDKDLDCRRAARNSLGFSDTESLVDVSLL</sequence>
<protein>
    <submittedName>
        <fullName evidence="2">CLASP_N domain-containing protein</fullName>
    </submittedName>
</protein>
<dbReference type="WBParaSite" id="GPUH_0000791101-mRNA-1">
    <property type="protein sequence ID" value="GPUH_0000791101-mRNA-1"/>
    <property type="gene ID" value="GPUH_0000791101"/>
</dbReference>
<proteinExistence type="predicted"/>
<dbReference type="PANTHER" id="PTHR10648">
    <property type="entry name" value="SERINE/THREONINE-PROTEIN PHOSPHATASE PP2A 65 KDA REGULATORY SUBUNIT"/>
    <property type="match status" value="1"/>
</dbReference>
<organism evidence="2">
    <name type="scientific">Gongylonema pulchrum</name>
    <dbReference type="NCBI Taxonomy" id="637853"/>
    <lineage>
        <taxon>Eukaryota</taxon>
        <taxon>Metazoa</taxon>
        <taxon>Ecdysozoa</taxon>
        <taxon>Nematoda</taxon>
        <taxon>Chromadorea</taxon>
        <taxon>Rhabditida</taxon>
        <taxon>Spirurina</taxon>
        <taxon>Spiruromorpha</taxon>
        <taxon>Spiruroidea</taxon>
        <taxon>Gongylonematidae</taxon>
        <taxon>Gongylonema</taxon>
    </lineage>
</organism>
<dbReference type="SUPFAM" id="SSF48371">
    <property type="entry name" value="ARM repeat"/>
    <property type="match status" value="1"/>
</dbReference>
<dbReference type="PANTHER" id="PTHR10648:SF1">
    <property type="entry name" value="SERINE_THREONINE-PROTEIN PHOSPHATASE 4 REGULATORY SUBUNIT 1"/>
    <property type="match status" value="1"/>
</dbReference>
<keyword evidence="1" id="KW-0677">Repeat</keyword>
<evidence type="ECO:0000256" key="1">
    <source>
        <dbReference type="ARBA" id="ARBA00022737"/>
    </source>
</evidence>
<dbReference type="InterPro" id="IPR051023">
    <property type="entry name" value="PP2A_Regulatory_Subunit_A"/>
</dbReference>
<accession>A0A183DGR1</accession>
<dbReference type="Gene3D" id="1.25.10.10">
    <property type="entry name" value="Leucine-rich Repeat Variant"/>
    <property type="match status" value="1"/>
</dbReference>
<dbReference type="AlphaFoldDB" id="A0A183DGR1"/>
<evidence type="ECO:0000313" key="2">
    <source>
        <dbReference type="WBParaSite" id="GPUH_0000791101-mRNA-1"/>
    </source>
</evidence>
<dbReference type="InterPro" id="IPR011989">
    <property type="entry name" value="ARM-like"/>
</dbReference>
<name>A0A183DGR1_9BILA</name>
<dbReference type="InterPro" id="IPR016024">
    <property type="entry name" value="ARM-type_fold"/>
</dbReference>